<sequence>MVVKKEKKEASASTEWITALALVEPELNAPLRGIIELFDDKSEELIAYVATAGPTEARPSAPWVTTVPNTSSD</sequence>
<protein>
    <submittedName>
        <fullName evidence="1">Uncharacterized protein</fullName>
    </submittedName>
</protein>
<dbReference type="EMBL" id="CAJGYO010000003">
    <property type="protein sequence ID" value="CAD6219910.1"/>
    <property type="molecule type" value="Genomic_DNA"/>
</dbReference>
<dbReference type="AlphaFoldDB" id="A0A811N942"/>
<organism evidence="1 2">
    <name type="scientific">Miscanthus lutarioriparius</name>
    <dbReference type="NCBI Taxonomy" id="422564"/>
    <lineage>
        <taxon>Eukaryota</taxon>
        <taxon>Viridiplantae</taxon>
        <taxon>Streptophyta</taxon>
        <taxon>Embryophyta</taxon>
        <taxon>Tracheophyta</taxon>
        <taxon>Spermatophyta</taxon>
        <taxon>Magnoliopsida</taxon>
        <taxon>Liliopsida</taxon>
        <taxon>Poales</taxon>
        <taxon>Poaceae</taxon>
        <taxon>PACMAD clade</taxon>
        <taxon>Panicoideae</taxon>
        <taxon>Andropogonodae</taxon>
        <taxon>Andropogoneae</taxon>
        <taxon>Saccharinae</taxon>
        <taxon>Miscanthus</taxon>
    </lineage>
</organism>
<name>A0A811N942_9POAL</name>
<proteinExistence type="predicted"/>
<gene>
    <name evidence="1" type="ORF">NCGR_LOCUS13510</name>
</gene>
<evidence type="ECO:0000313" key="1">
    <source>
        <dbReference type="EMBL" id="CAD6219910.1"/>
    </source>
</evidence>
<evidence type="ECO:0000313" key="2">
    <source>
        <dbReference type="Proteomes" id="UP000604825"/>
    </source>
</evidence>
<keyword evidence="2" id="KW-1185">Reference proteome</keyword>
<dbReference type="Proteomes" id="UP000604825">
    <property type="component" value="Unassembled WGS sequence"/>
</dbReference>
<comment type="caution">
    <text evidence="1">The sequence shown here is derived from an EMBL/GenBank/DDBJ whole genome shotgun (WGS) entry which is preliminary data.</text>
</comment>
<accession>A0A811N942</accession>
<reference evidence="1" key="1">
    <citation type="submission" date="2020-10" db="EMBL/GenBank/DDBJ databases">
        <authorList>
            <person name="Han B."/>
            <person name="Lu T."/>
            <person name="Zhao Q."/>
            <person name="Huang X."/>
            <person name="Zhao Y."/>
        </authorList>
    </citation>
    <scope>NUCLEOTIDE SEQUENCE</scope>
</reference>